<keyword evidence="2" id="KW-1185">Reference proteome</keyword>
<evidence type="ECO:0000313" key="2">
    <source>
        <dbReference type="Proteomes" id="UP001642360"/>
    </source>
</evidence>
<name>A0ABC8SAY1_9AQUA</name>
<evidence type="ECO:0000313" key="1">
    <source>
        <dbReference type="EMBL" id="CAK9154368.1"/>
    </source>
</evidence>
<dbReference type="Proteomes" id="UP001642360">
    <property type="component" value="Unassembled WGS sequence"/>
</dbReference>
<gene>
    <name evidence="1" type="ORF">ILEXP_LOCUS22685</name>
</gene>
<dbReference type="EMBL" id="CAUOFW020002520">
    <property type="protein sequence ID" value="CAK9154368.1"/>
    <property type="molecule type" value="Genomic_DNA"/>
</dbReference>
<proteinExistence type="predicted"/>
<organism evidence="1 2">
    <name type="scientific">Ilex paraguariensis</name>
    <name type="common">yerba mate</name>
    <dbReference type="NCBI Taxonomy" id="185542"/>
    <lineage>
        <taxon>Eukaryota</taxon>
        <taxon>Viridiplantae</taxon>
        <taxon>Streptophyta</taxon>
        <taxon>Embryophyta</taxon>
        <taxon>Tracheophyta</taxon>
        <taxon>Spermatophyta</taxon>
        <taxon>Magnoliopsida</taxon>
        <taxon>eudicotyledons</taxon>
        <taxon>Gunneridae</taxon>
        <taxon>Pentapetalae</taxon>
        <taxon>asterids</taxon>
        <taxon>campanulids</taxon>
        <taxon>Aquifoliales</taxon>
        <taxon>Aquifoliaceae</taxon>
        <taxon>Ilex</taxon>
    </lineage>
</organism>
<protein>
    <submittedName>
        <fullName evidence="1">Uncharacterized protein</fullName>
    </submittedName>
</protein>
<sequence>MDSSNGVSSCESVPQECSATIRNCFFEENERSYWVSKGGVAKNESSRDRDTTWKKTSEDGDCMGLLGLLEGLCGGTEWEDSGFGGEAKSVSISEHRKTTKPCFKTPSLGFGVATGGETAEDGLRRTDDST</sequence>
<accession>A0ABC8SAY1</accession>
<dbReference type="AlphaFoldDB" id="A0ABC8SAY1"/>
<reference evidence="1 2" key="1">
    <citation type="submission" date="2024-02" db="EMBL/GenBank/DDBJ databases">
        <authorList>
            <person name="Vignale AGUSTIN F."/>
            <person name="Sosa J E."/>
            <person name="Modenutti C."/>
        </authorList>
    </citation>
    <scope>NUCLEOTIDE SEQUENCE [LARGE SCALE GENOMIC DNA]</scope>
</reference>
<comment type="caution">
    <text evidence="1">The sequence shown here is derived from an EMBL/GenBank/DDBJ whole genome shotgun (WGS) entry which is preliminary data.</text>
</comment>